<keyword evidence="4" id="KW-0645">Protease</keyword>
<dbReference type="Pfam" id="PF00246">
    <property type="entry name" value="Peptidase_M14"/>
    <property type="match status" value="1"/>
</dbReference>
<evidence type="ECO:0000256" key="5">
    <source>
        <dbReference type="ARBA" id="ARBA00022723"/>
    </source>
</evidence>
<dbReference type="KEGG" id="foc:113208503"/>
<dbReference type="GeneID" id="113208503"/>
<evidence type="ECO:0000256" key="11">
    <source>
        <dbReference type="SAM" id="MobiDB-lite"/>
    </source>
</evidence>
<dbReference type="InterPro" id="IPR000834">
    <property type="entry name" value="Peptidase_M14"/>
</dbReference>
<comment type="similarity">
    <text evidence="2 10">Belongs to the peptidase M14 family.</text>
</comment>
<keyword evidence="8" id="KW-0862">Zinc</keyword>
<accession>A0A9C6X2R9</accession>
<proteinExistence type="inferred from homology"/>
<dbReference type="GO" id="GO:0006508">
    <property type="term" value="P:proteolysis"/>
    <property type="evidence" value="ECO:0007669"/>
    <property type="project" value="UniProtKB-KW"/>
</dbReference>
<keyword evidence="9" id="KW-0482">Metalloprotease</keyword>
<evidence type="ECO:0000313" key="13">
    <source>
        <dbReference type="Proteomes" id="UP000504606"/>
    </source>
</evidence>
<keyword evidence="3" id="KW-0121">Carboxypeptidase</keyword>
<keyword evidence="5" id="KW-0479">Metal-binding</keyword>
<dbReference type="RefSeq" id="XP_052128079.1">
    <property type="nucleotide sequence ID" value="XM_052272119.1"/>
</dbReference>
<evidence type="ECO:0000256" key="4">
    <source>
        <dbReference type="ARBA" id="ARBA00022670"/>
    </source>
</evidence>
<dbReference type="AlphaFoldDB" id="A0A9C6X2R9"/>
<dbReference type="PROSITE" id="PS00133">
    <property type="entry name" value="CARBOXYPEPT_ZN_2"/>
    <property type="match status" value="1"/>
</dbReference>
<evidence type="ECO:0000256" key="3">
    <source>
        <dbReference type="ARBA" id="ARBA00022645"/>
    </source>
</evidence>
<evidence type="ECO:0000256" key="1">
    <source>
        <dbReference type="ARBA" id="ARBA00001947"/>
    </source>
</evidence>
<dbReference type="FunFam" id="3.40.630.10:FF:000084">
    <property type="entry name" value="Carboxypeptidase B2"/>
    <property type="match status" value="1"/>
</dbReference>
<gene>
    <name evidence="14" type="primary">LOC113208503</name>
</gene>
<dbReference type="PANTHER" id="PTHR11705:SF153">
    <property type="entry name" value="ZINC CARBOXYPEPTIDASE A 1-LIKE PROTEIN"/>
    <property type="match status" value="1"/>
</dbReference>
<dbReference type="GO" id="GO:0008270">
    <property type="term" value="F:zinc ion binding"/>
    <property type="evidence" value="ECO:0007669"/>
    <property type="project" value="InterPro"/>
</dbReference>
<evidence type="ECO:0000256" key="9">
    <source>
        <dbReference type="ARBA" id="ARBA00023049"/>
    </source>
</evidence>
<dbReference type="Gene3D" id="3.40.630.10">
    <property type="entry name" value="Zn peptidases"/>
    <property type="match status" value="1"/>
</dbReference>
<dbReference type="PANTHER" id="PTHR11705">
    <property type="entry name" value="PROTEASE FAMILY M14 CARBOXYPEPTIDASE A,B"/>
    <property type="match status" value="1"/>
</dbReference>
<keyword evidence="6" id="KW-0732">Signal</keyword>
<evidence type="ECO:0000256" key="8">
    <source>
        <dbReference type="ARBA" id="ARBA00022833"/>
    </source>
</evidence>
<sequence>MAAGMHAQEWITTSSACWIVHQLLHGCGPSGTAPTTGSKPASPASWRQRTAEHFEWHVFPNVNPDGYEYSFMTVQENCQTAPPTDAGVYSTTRVLRDYPHLTHLTAGSSTTRHPCARNFPGRAPLSEPETRALADYVRALRPSLKVYISLHSSKQMILFPWGCCTEPSADHDELMEIGTRAANALERVHGTKFVVGPISTTIYMAPGNSVDWAYSIGIKYAFAMELRNPVQAERYVRASAIVDTGEETFEAIITILAEVAGRLGSGGGQPSGQPQQRAPRPQRPRAPKPSRRRKLHANGSTNVTVG</sequence>
<dbReference type="OrthoDB" id="3626597at2759"/>
<reference evidence="14" key="1">
    <citation type="submission" date="2025-08" db="UniProtKB">
        <authorList>
            <consortium name="RefSeq"/>
        </authorList>
    </citation>
    <scope>IDENTIFICATION</scope>
    <source>
        <tissue evidence="14">Whole organism</tissue>
    </source>
</reference>
<organism evidence="13 14">
    <name type="scientific">Frankliniella occidentalis</name>
    <name type="common">Western flower thrips</name>
    <name type="synonym">Euthrips occidentalis</name>
    <dbReference type="NCBI Taxonomy" id="133901"/>
    <lineage>
        <taxon>Eukaryota</taxon>
        <taxon>Metazoa</taxon>
        <taxon>Ecdysozoa</taxon>
        <taxon>Arthropoda</taxon>
        <taxon>Hexapoda</taxon>
        <taxon>Insecta</taxon>
        <taxon>Pterygota</taxon>
        <taxon>Neoptera</taxon>
        <taxon>Paraneoptera</taxon>
        <taxon>Thysanoptera</taxon>
        <taxon>Terebrantia</taxon>
        <taxon>Thripoidea</taxon>
        <taxon>Thripidae</taxon>
        <taxon>Frankliniella</taxon>
    </lineage>
</organism>
<evidence type="ECO:0000256" key="7">
    <source>
        <dbReference type="ARBA" id="ARBA00022801"/>
    </source>
</evidence>
<protein>
    <submittedName>
        <fullName evidence="14">Zinc carboxypeptidase-like</fullName>
    </submittedName>
</protein>
<comment type="cofactor">
    <cofactor evidence="1">
        <name>Zn(2+)</name>
        <dbReference type="ChEBI" id="CHEBI:29105"/>
    </cofactor>
</comment>
<name>A0A9C6X2R9_FRAOC</name>
<keyword evidence="13" id="KW-1185">Reference proteome</keyword>
<dbReference type="GO" id="GO:0005615">
    <property type="term" value="C:extracellular space"/>
    <property type="evidence" value="ECO:0007669"/>
    <property type="project" value="TreeGrafter"/>
</dbReference>
<evidence type="ECO:0000313" key="14">
    <source>
        <dbReference type="RefSeq" id="XP_052128079.1"/>
    </source>
</evidence>
<feature type="region of interest" description="Disordered" evidence="11">
    <location>
        <begin position="263"/>
        <end position="306"/>
    </location>
</feature>
<keyword evidence="7" id="KW-0378">Hydrolase</keyword>
<feature type="domain" description="Peptidase M14" evidence="12">
    <location>
        <begin position="1"/>
        <end position="259"/>
    </location>
</feature>
<dbReference type="Proteomes" id="UP000504606">
    <property type="component" value="Unplaced"/>
</dbReference>
<evidence type="ECO:0000256" key="10">
    <source>
        <dbReference type="PROSITE-ProRule" id="PRU01379"/>
    </source>
</evidence>
<evidence type="ECO:0000256" key="6">
    <source>
        <dbReference type="ARBA" id="ARBA00022729"/>
    </source>
</evidence>
<dbReference type="InterPro" id="IPR057247">
    <property type="entry name" value="CARBOXYPEPT_ZN_2"/>
</dbReference>
<evidence type="ECO:0000256" key="2">
    <source>
        <dbReference type="ARBA" id="ARBA00005988"/>
    </source>
</evidence>
<feature type="compositionally biased region" description="Basic residues" evidence="11">
    <location>
        <begin position="280"/>
        <end position="296"/>
    </location>
</feature>
<dbReference type="SUPFAM" id="SSF53187">
    <property type="entry name" value="Zn-dependent exopeptidases"/>
    <property type="match status" value="1"/>
</dbReference>
<evidence type="ECO:0000259" key="12">
    <source>
        <dbReference type="PROSITE" id="PS52035"/>
    </source>
</evidence>
<dbReference type="SMART" id="SM00631">
    <property type="entry name" value="Zn_pept"/>
    <property type="match status" value="1"/>
</dbReference>
<dbReference type="GO" id="GO:0004181">
    <property type="term" value="F:metallocarboxypeptidase activity"/>
    <property type="evidence" value="ECO:0007669"/>
    <property type="project" value="InterPro"/>
</dbReference>
<dbReference type="PROSITE" id="PS52035">
    <property type="entry name" value="PEPTIDASE_M14"/>
    <property type="match status" value="1"/>
</dbReference>
<feature type="active site" description="Proton donor/acceptor" evidence="10">
    <location>
        <position position="225"/>
    </location>
</feature>